<name>A0AA35RRH4_GEOBA</name>
<reference evidence="1" key="1">
    <citation type="submission" date="2023-03" db="EMBL/GenBank/DDBJ databases">
        <authorList>
            <person name="Steffen K."/>
            <person name="Cardenas P."/>
        </authorList>
    </citation>
    <scope>NUCLEOTIDE SEQUENCE</scope>
</reference>
<dbReference type="AlphaFoldDB" id="A0AA35RRH4"/>
<sequence length="42" mass="4885">QGLEPTPNIQEQLAQQRDSLTQELDQAWEHIKGQQINTITRK</sequence>
<evidence type="ECO:0000313" key="2">
    <source>
        <dbReference type="Proteomes" id="UP001174909"/>
    </source>
</evidence>
<dbReference type="Proteomes" id="UP001174909">
    <property type="component" value="Unassembled WGS sequence"/>
</dbReference>
<protein>
    <submittedName>
        <fullName evidence="1">Uncharacterized protein</fullName>
    </submittedName>
</protein>
<keyword evidence="2" id="KW-1185">Reference proteome</keyword>
<comment type="caution">
    <text evidence="1">The sequence shown here is derived from an EMBL/GenBank/DDBJ whole genome shotgun (WGS) entry which is preliminary data.</text>
</comment>
<feature type="non-terminal residue" evidence="1">
    <location>
        <position position="1"/>
    </location>
</feature>
<gene>
    <name evidence="1" type="ORF">GBAR_LOCUS10058</name>
</gene>
<accession>A0AA35RRH4</accession>
<evidence type="ECO:0000313" key="1">
    <source>
        <dbReference type="EMBL" id="CAI8016393.1"/>
    </source>
</evidence>
<dbReference type="EMBL" id="CASHTH010001527">
    <property type="protein sequence ID" value="CAI8016393.1"/>
    <property type="molecule type" value="Genomic_DNA"/>
</dbReference>
<proteinExistence type="predicted"/>
<organism evidence="1 2">
    <name type="scientific">Geodia barretti</name>
    <name type="common">Barrett's horny sponge</name>
    <dbReference type="NCBI Taxonomy" id="519541"/>
    <lineage>
        <taxon>Eukaryota</taxon>
        <taxon>Metazoa</taxon>
        <taxon>Porifera</taxon>
        <taxon>Demospongiae</taxon>
        <taxon>Heteroscleromorpha</taxon>
        <taxon>Tetractinellida</taxon>
        <taxon>Astrophorina</taxon>
        <taxon>Geodiidae</taxon>
        <taxon>Geodia</taxon>
    </lineage>
</organism>